<sequence>MKFANWKKRDFVYLFIKCNFLILSLCLYSFQLVIIISFLYFTFQDQSIRLGGFKY</sequence>
<keyword evidence="1" id="KW-0812">Transmembrane</keyword>
<dbReference type="AlphaFoldDB" id="A0A2P5B6N5"/>
<keyword evidence="1" id="KW-1133">Transmembrane helix</keyword>
<dbReference type="EMBL" id="JXTB01000350">
    <property type="protein sequence ID" value="PON44463.1"/>
    <property type="molecule type" value="Genomic_DNA"/>
</dbReference>
<evidence type="ECO:0000313" key="2">
    <source>
        <dbReference type="EMBL" id="PON44463.1"/>
    </source>
</evidence>
<evidence type="ECO:0000256" key="1">
    <source>
        <dbReference type="SAM" id="Phobius"/>
    </source>
</evidence>
<gene>
    <name evidence="2" type="ORF">PanWU01x14_266980</name>
</gene>
<feature type="transmembrane region" description="Helical" evidence="1">
    <location>
        <begin position="20"/>
        <end position="43"/>
    </location>
</feature>
<evidence type="ECO:0000313" key="3">
    <source>
        <dbReference type="Proteomes" id="UP000237105"/>
    </source>
</evidence>
<proteinExistence type="predicted"/>
<name>A0A2P5B6N5_PARAD</name>
<protein>
    <submittedName>
        <fullName evidence="2">Uncharacterized protein</fullName>
    </submittedName>
</protein>
<reference evidence="3" key="1">
    <citation type="submission" date="2016-06" db="EMBL/GenBank/DDBJ databases">
        <title>Parallel loss of symbiosis genes in relatives of nitrogen-fixing non-legume Parasponia.</title>
        <authorList>
            <person name="Van Velzen R."/>
            <person name="Holmer R."/>
            <person name="Bu F."/>
            <person name="Rutten L."/>
            <person name="Van Zeijl A."/>
            <person name="Liu W."/>
            <person name="Santuari L."/>
            <person name="Cao Q."/>
            <person name="Sharma T."/>
            <person name="Shen D."/>
            <person name="Roswanjaya Y."/>
            <person name="Wardhani T."/>
            <person name="Kalhor M.S."/>
            <person name="Jansen J."/>
            <person name="Van den Hoogen J."/>
            <person name="Gungor B."/>
            <person name="Hartog M."/>
            <person name="Hontelez J."/>
            <person name="Verver J."/>
            <person name="Yang W.-C."/>
            <person name="Schijlen E."/>
            <person name="Repin R."/>
            <person name="Schilthuizen M."/>
            <person name="Schranz E."/>
            <person name="Heidstra R."/>
            <person name="Miyata K."/>
            <person name="Fedorova E."/>
            <person name="Kohlen W."/>
            <person name="Bisseling T."/>
            <person name="Smit S."/>
            <person name="Geurts R."/>
        </authorList>
    </citation>
    <scope>NUCLEOTIDE SEQUENCE [LARGE SCALE GENOMIC DNA]</scope>
    <source>
        <strain evidence="3">cv. WU1-14</strain>
    </source>
</reference>
<keyword evidence="3" id="KW-1185">Reference proteome</keyword>
<dbReference type="Proteomes" id="UP000237105">
    <property type="component" value="Unassembled WGS sequence"/>
</dbReference>
<keyword evidence="1" id="KW-0472">Membrane</keyword>
<accession>A0A2P5B6N5</accession>
<comment type="caution">
    <text evidence="2">The sequence shown here is derived from an EMBL/GenBank/DDBJ whole genome shotgun (WGS) entry which is preliminary data.</text>
</comment>
<organism evidence="2 3">
    <name type="scientific">Parasponia andersonii</name>
    <name type="common">Sponia andersonii</name>
    <dbReference type="NCBI Taxonomy" id="3476"/>
    <lineage>
        <taxon>Eukaryota</taxon>
        <taxon>Viridiplantae</taxon>
        <taxon>Streptophyta</taxon>
        <taxon>Embryophyta</taxon>
        <taxon>Tracheophyta</taxon>
        <taxon>Spermatophyta</taxon>
        <taxon>Magnoliopsida</taxon>
        <taxon>eudicotyledons</taxon>
        <taxon>Gunneridae</taxon>
        <taxon>Pentapetalae</taxon>
        <taxon>rosids</taxon>
        <taxon>fabids</taxon>
        <taxon>Rosales</taxon>
        <taxon>Cannabaceae</taxon>
        <taxon>Parasponia</taxon>
    </lineage>
</organism>